<organism evidence="9 10">
    <name type="scientific">Arachis hypogaea</name>
    <name type="common">Peanut</name>
    <dbReference type="NCBI Taxonomy" id="3818"/>
    <lineage>
        <taxon>Eukaryota</taxon>
        <taxon>Viridiplantae</taxon>
        <taxon>Streptophyta</taxon>
        <taxon>Embryophyta</taxon>
        <taxon>Tracheophyta</taxon>
        <taxon>Spermatophyta</taxon>
        <taxon>Magnoliopsida</taxon>
        <taxon>eudicotyledons</taxon>
        <taxon>Gunneridae</taxon>
        <taxon>Pentapetalae</taxon>
        <taxon>rosids</taxon>
        <taxon>fabids</taxon>
        <taxon>Fabales</taxon>
        <taxon>Fabaceae</taxon>
        <taxon>Papilionoideae</taxon>
        <taxon>50 kb inversion clade</taxon>
        <taxon>dalbergioids sensu lato</taxon>
        <taxon>Dalbergieae</taxon>
        <taxon>Pterocarpus clade</taxon>
        <taxon>Arachis</taxon>
    </lineage>
</organism>
<evidence type="ECO:0000256" key="7">
    <source>
        <dbReference type="SAM" id="MobiDB-lite"/>
    </source>
</evidence>
<feature type="compositionally biased region" description="Acidic residues" evidence="7">
    <location>
        <begin position="1597"/>
        <end position="1606"/>
    </location>
</feature>
<dbReference type="STRING" id="3818.A0A444XVS4"/>
<reference evidence="9 10" key="1">
    <citation type="submission" date="2019-01" db="EMBL/GenBank/DDBJ databases">
        <title>Sequencing of cultivated peanut Arachis hypogaea provides insights into genome evolution and oil improvement.</title>
        <authorList>
            <person name="Chen X."/>
        </authorList>
    </citation>
    <scope>NUCLEOTIDE SEQUENCE [LARGE SCALE GENOMIC DNA]</scope>
    <source>
        <strain evidence="10">cv. Fuhuasheng</strain>
        <tissue evidence="9">Leaves</tissue>
    </source>
</reference>
<dbReference type="Pfam" id="PF03941">
    <property type="entry name" value="INCENP_ARK-bind"/>
    <property type="match status" value="1"/>
</dbReference>
<accession>A0A444XVS4</accession>
<keyword evidence="4" id="KW-0963">Cytoplasm</keyword>
<feature type="region of interest" description="Disordered" evidence="7">
    <location>
        <begin position="1418"/>
        <end position="1515"/>
    </location>
</feature>
<keyword evidence="6" id="KW-0539">Nucleus</keyword>
<name>A0A444XVS4_ARAHY</name>
<evidence type="ECO:0000313" key="9">
    <source>
        <dbReference type="EMBL" id="RYQ93515.1"/>
    </source>
</evidence>
<evidence type="ECO:0000256" key="6">
    <source>
        <dbReference type="ARBA" id="ARBA00023242"/>
    </source>
</evidence>
<dbReference type="PANTHER" id="PTHR13738">
    <property type="entry name" value="TROPONIN I"/>
    <property type="match status" value="1"/>
</dbReference>
<comment type="subcellular location">
    <subcellularLocation>
        <location evidence="2">Cytoplasm</location>
        <location evidence="2">Cytoskeleton</location>
        <location evidence="2">Spindle</location>
    </subcellularLocation>
    <subcellularLocation>
        <location evidence="1">Nucleus</location>
    </subcellularLocation>
</comment>
<evidence type="ECO:0000313" key="10">
    <source>
        <dbReference type="Proteomes" id="UP000289738"/>
    </source>
</evidence>
<feature type="region of interest" description="Disordered" evidence="7">
    <location>
        <begin position="1575"/>
        <end position="1614"/>
    </location>
</feature>
<feature type="region of interest" description="Disordered" evidence="7">
    <location>
        <begin position="513"/>
        <end position="536"/>
    </location>
</feature>
<feature type="compositionally biased region" description="Basic and acidic residues" evidence="7">
    <location>
        <begin position="1470"/>
        <end position="1492"/>
    </location>
</feature>
<dbReference type="GO" id="GO:0005819">
    <property type="term" value="C:spindle"/>
    <property type="evidence" value="ECO:0007669"/>
    <property type="project" value="UniProtKB-SubCell"/>
</dbReference>
<feature type="region of interest" description="Disordered" evidence="7">
    <location>
        <begin position="677"/>
        <end position="702"/>
    </location>
</feature>
<keyword evidence="5" id="KW-0206">Cytoskeleton</keyword>
<evidence type="ECO:0000256" key="1">
    <source>
        <dbReference type="ARBA" id="ARBA00004123"/>
    </source>
</evidence>
<evidence type="ECO:0000256" key="3">
    <source>
        <dbReference type="ARBA" id="ARBA00010042"/>
    </source>
</evidence>
<feature type="domain" description="Inner centromere protein ARK-binding" evidence="8">
    <location>
        <begin position="1597"/>
        <end position="1647"/>
    </location>
</feature>
<feature type="region of interest" description="Disordered" evidence="7">
    <location>
        <begin position="948"/>
        <end position="975"/>
    </location>
</feature>
<feature type="compositionally biased region" description="Basic and acidic residues" evidence="7">
    <location>
        <begin position="523"/>
        <end position="535"/>
    </location>
</feature>
<dbReference type="GO" id="GO:0005634">
    <property type="term" value="C:nucleus"/>
    <property type="evidence" value="ECO:0007669"/>
    <property type="project" value="UniProtKB-SubCell"/>
</dbReference>
<evidence type="ECO:0000256" key="2">
    <source>
        <dbReference type="ARBA" id="ARBA00004186"/>
    </source>
</evidence>
<protein>
    <recommendedName>
        <fullName evidence="8">Inner centromere protein ARK-binding domain-containing protein</fullName>
    </recommendedName>
</protein>
<keyword evidence="10" id="KW-1185">Reference proteome</keyword>
<dbReference type="EMBL" id="SDMP01000019">
    <property type="protein sequence ID" value="RYQ93515.1"/>
    <property type="molecule type" value="Genomic_DNA"/>
</dbReference>
<evidence type="ECO:0000256" key="5">
    <source>
        <dbReference type="ARBA" id="ARBA00023212"/>
    </source>
</evidence>
<feature type="region of interest" description="Disordered" evidence="7">
    <location>
        <begin position="308"/>
        <end position="335"/>
    </location>
</feature>
<sequence>MSAKEKQVAQIFERKRWIIEQARQQYLAWEHHLYPNLILHGIPPPPWLSNYSLPKDLNKDDLVSEVLFSQPPFGVPFSSHRYSLYSNLGVVSEAALYQSGLQNEIHAPREDYNKGDRLSNLLDCSVNNDGCASSGPAELDSGAISPQNQMEPRVSDSYVDPALSLAKLQRSKSRQRALELRTSAQPPKRRSGDDNNASICAGTVTGSGFPIVQADSSEEPELIKDFNSNIQGCSTKEVRSYRQTQTSDKLNFSRRITRSTSIAQKSNSFNVANSSIIKADGAPNKLGEPLELVDQPLFTNERCEAKEGIKQEHQMKEARSSAYRTTKSRSSRQSRYNSEIMKIDSTIDRGKGVEVHGLMQSLAPVELTNLSKSSDHNNGGRTNIVEDGNFCNNKESQSCARIDSLRNSTSSPSDDLLMTGCHGNSINKSVQSFQPLVSQHSQDCAVSVVGALCSQKDPDFCVVKSKESLSRSGSGMVNLTTDSKSQNHIEDISKPLSSNFCSQIGTCSEFAGEKSQNQQLPELDARRLSSSDKDSVSNAEMIMNPAEKENIESASGNTTDVTTFAAEGFSRPVGASNLDGGSLLVKSLYCETALAEKILDGQEIVPSGAIPNGDIKDRSNATFVKVYADLDGLVGKDPSCLGTRVTVVSPGAGMDVSALGVPSGTVMLPKQLKFDHVEESSMKGISSPDTEEGQKDMSPEEPQNLLEPVNELDDKISPGCQVNCKSLEKMHVLETEEALIREGPQMKYCASHFEEADVSRKPKNAVSPKKKLTVVQQESCILTSSLMNSSSPLKVACQNSSGNLSKEVKASKSGSVRSKLEFDESDVELGDSFSAVDTGDILQKYTDETVSNFTVGMSSPALIDQVIVEAPNNISLCKKVDLLRQKRLSDGRNTISTEFQIFKSSEESYDVNHLCSQHKRRKMEIEGVEFLPSSSKFLEKPLNSIDQKSVGRDLSTEEDNSEALQDQHLTFDQEDGTGRPYVCNSLSEELQCTQPCETMEGSSVKVRIAEKLLFDGRHRSTENLILEDKRDDSWHPRLNGGQESAQRLTCVEDGTSEGRIYLEGNARFSNVYSVSPAIECADLIDADVTVPEFDGFIMPTDNIQPCTTGDQIEFEKMNPLSNSVDYSSLGKSRFMHSPFCYSSTPCKLDTILGLCRSLPNGLLEGMSLRTSLAQNDESSRAFSDCLPKSKVQYTPSVQTFWDKINSYGSSGKRQSLKLELPCISEENENVDEIADTSQKGIGSEGMTSSITLEPLADIMDGAKPSASALQDDMLTAGSIDFVGSQVNFSGTHNKARKKQDSNRKRFTGKGKENQSVPLGANGAKRTTESVSKPSRPKLSGKDSLKQGSTFSIGKTSYNNIVSNVTSFIPLVQQKQSAAVATGKRDVKVKALEAAEAAKRMAQKKENERKIKKEALRIEREKLEQHNQRQQELQKKKKEEERKKKEAEMAAKKRQREEEGKKEKERKRKRVNDAKKQHHEQEKIHAKKEDKQVQIRAAGEQVRESKKLMDEKENHQKLQMDICEGNLELVSESEPLNTRNSTNDKIKECCPAYSEAMSGDANKEKATSNLIKASEDDAFVNEHPFQEQSYDISPYKESDDEDEDEDDKPNNKFIPSWASKHRLSLAASSQKMDPETIFPQRSFCNIAEGFRRASLSIKL</sequence>
<dbReference type="PANTHER" id="PTHR13738:SF1">
    <property type="entry name" value="TROPONIN I"/>
    <property type="match status" value="1"/>
</dbReference>
<feature type="compositionally biased region" description="Basic and acidic residues" evidence="7">
    <location>
        <begin position="1418"/>
        <end position="1462"/>
    </location>
</feature>
<gene>
    <name evidence="9" type="ORF">Ahy_B09g099792</name>
</gene>
<comment type="caution">
    <text evidence="9">The sequence shown here is derived from an EMBL/GenBank/DDBJ whole genome shotgun (WGS) entry which is preliminary data.</text>
</comment>
<comment type="similarity">
    <text evidence="3">Belongs to the INCENP family.</text>
</comment>
<feature type="region of interest" description="Disordered" evidence="7">
    <location>
        <begin position="1290"/>
        <end position="1345"/>
    </location>
</feature>
<proteinExistence type="inferred from homology"/>
<feature type="compositionally biased region" description="Basic and acidic residues" evidence="7">
    <location>
        <begin position="1500"/>
        <end position="1515"/>
    </location>
</feature>
<dbReference type="Proteomes" id="UP000289738">
    <property type="component" value="Chromosome B09"/>
</dbReference>
<dbReference type="InterPro" id="IPR005635">
    <property type="entry name" value="Inner_centromere_prot_ARK-bd"/>
</dbReference>
<dbReference type="InterPro" id="IPR050875">
    <property type="entry name" value="Troponin_I"/>
</dbReference>
<feature type="region of interest" description="Disordered" evidence="7">
    <location>
        <begin position="169"/>
        <end position="200"/>
    </location>
</feature>
<feature type="compositionally biased region" description="Basic and acidic residues" evidence="7">
    <location>
        <begin position="308"/>
        <end position="319"/>
    </location>
</feature>
<evidence type="ECO:0000259" key="8">
    <source>
        <dbReference type="Pfam" id="PF03941"/>
    </source>
</evidence>
<evidence type="ECO:0000256" key="4">
    <source>
        <dbReference type="ARBA" id="ARBA00022490"/>
    </source>
</evidence>